<dbReference type="PANTHER" id="PTHR16238:SF7">
    <property type="entry name" value="GEM-ASSOCIATED PROTEIN 8"/>
    <property type="match status" value="1"/>
</dbReference>
<protein>
    <submittedName>
        <fullName evidence="3">Uncharacterized protein</fullName>
    </submittedName>
</protein>
<dbReference type="GO" id="GO:0032797">
    <property type="term" value="C:SMN complex"/>
    <property type="evidence" value="ECO:0007669"/>
    <property type="project" value="InterPro"/>
</dbReference>
<evidence type="ECO:0000313" key="3">
    <source>
        <dbReference type="WBParaSite" id="nRc.2.0.1.t16528-RA"/>
    </source>
</evidence>
<dbReference type="Proteomes" id="UP000887565">
    <property type="component" value="Unplaced"/>
</dbReference>
<evidence type="ECO:0000313" key="2">
    <source>
        <dbReference type="Proteomes" id="UP000887565"/>
    </source>
</evidence>
<feature type="region of interest" description="Disordered" evidence="1">
    <location>
        <begin position="84"/>
        <end position="115"/>
    </location>
</feature>
<sequence length="237" mass="27773">MATNFNDFWKCAIFNRFWQTYYHTQAWSQHYLNGSPINYRTFSEAFSSRCTETIESASENGQNSGVSTNTDLKDLLILMPPPPPPPLHCCPHRKKNKRRQNSKKRRKSRQNRGTIGDEVIVIPDMTIDPGFVEFLSHSLKHRLERQKSRNESESWLHVFDEYMPIDKIGINTRSVHLIDSLMAPTGDYEEIRSENLRKLYGVHARNILDLECSIQTQFDAYFDKYHPPLWPNMPLKL</sequence>
<dbReference type="Pfam" id="PF15348">
    <property type="entry name" value="GEMIN8"/>
    <property type="match status" value="1"/>
</dbReference>
<dbReference type="GO" id="GO:0000387">
    <property type="term" value="P:spliceosomal snRNP assembly"/>
    <property type="evidence" value="ECO:0007669"/>
    <property type="project" value="InterPro"/>
</dbReference>
<name>A0A915IQQ6_ROMCU</name>
<keyword evidence="2" id="KW-1185">Reference proteome</keyword>
<dbReference type="WBParaSite" id="nRc.2.0.1.t16528-RA">
    <property type="protein sequence ID" value="nRc.2.0.1.t16528-RA"/>
    <property type="gene ID" value="nRc.2.0.1.g16528"/>
</dbReference>
<dbReference type="PANTHER" id="PTHR16238">
    <property type="entry name" value="GEM-ASSOCIATED PROTEIN 8"/>
    <property type="match status" value="1"/>
</dbReference>
<accession>A0A915IQQ6</accession>
<evidence type="ECO:0000256" key="1">
    <source>
        <dbReference type="SAM" id="MobiDB-lite"/>
    </source>
</evidence>
<dbReference type="AlphaFoldDB" id="A0A915IQQ6"/>
<organism evidence="2 3">
    <name type="scientific">Romanomermis culicivorax</name>
    <name type="common">Nematode worm</name>
    <dbReference type="NCBI Taxonomy" id="13658"/>
    <lineage>
        <taxon>Eukaryota</taxon>
        <taxon>Metazoa</taxon>
        <taxon>Ecdysozoa</taxon>
        <taxon>Nematoda</taxon>
        <taxon>Enoplea</taxon>
        <taxon>Dorylaimia</taxon>
        <taxon>Mermithida</taxon>
        <taxon>Mermithoidea</taxon>
        <taxon>Mermithidae</taxon>
        <taxon>Romanomermis</taxon>
    </lineage>
</organism>
<dbReference type="InterPro" id="IPR034754">
    <property type="entry name" value="GEMIN8"/>
</dbReference>
<feature type="compositionally biased region" description="Basic residues" evidence="1">
    <location>
        <begin position="90"/>
        <end position="110"/>
    </location>
</feature>
<dbReference type="OMA" id="QYFAHTE"/>
<proteinExistence type="predicted"/>
<reference evidence="3" key="1">
    <citation type="submission" date="2022-11" db="UniProtKB">
        <authorList>
            <consortium name="WormBaseParasite"/>
        </authorList>
    </citation>
    <scope>IDENTIFICATION</scope>
</reference>